<dbReference type="GO" id="GO:0050660">
    <property type="term" value="F:flavin adenine dinucleotide binding"/>
    <property type="evidence" value="ECO:0007669"/>
    <property type="project" value="InterPro"/>
</dbReference>
<evidence type="ECO:0000256" key="3">
    <source>
        <dbReference type="ARBA" id="ARBA00022827"/>
    </source>
</evidence>
<proteinExistence type="inferred from homology"/>
<evidence type="ECO:0000313" key="7">
    <source>
        <dbReference type="EMBL" id="SDX69399.1"/>
    </source>
</evidence>
<evidence type="ECO:0000259" key="5">
    <source>
        <dbReference type="Pfam" id="PF00732"/>
    </source>
</evidence>
<evidence type="ECO:0000256" key="4">
    <source>
        <dbReference type="ARBA" id="ARBA00023002"/>
    </source>
</evidence>
<evidence type="ECO:0000256" key="2">
    <source>
        <dbReference type="ARBA" id="ARBA00022630"/>
    </source>
</evidence>
<dbReference type="PANTHER" id="PTHR46056:SF12">
    <property type="entry name" value="LONG-CHAIN-ALCOHOL OXIDASE"/>
    <property type="match status" value="1"/>
</dbReference>
<dbReference type="Gene3D" id="3.50.50.60">
    <property type="entry name" value="FAD/NAD(P)-binding domain"/>
    <property type="match status" value="2"/>
</dbReference>
<organism evidence="7 8">
    <name type="scientific">Albimonas donghaensis</name>
    <dbReference type="NCBI Taxonomy" id="356660"/>
    <lineage>
        <taxon>Bacteria</taxon>
        <taxon>Pseudomonadati</taxon>
        <taxon>Pseudomonadota</taxon>
        <taxon>Alphaproteobacteria</taxon>
        <taxon>Rhodobacterales</taxon>
        <taxon>Paracoccaceae</taxon>
        <taxon>Albimonas</taxon>
    </lineage>
</organism>
<evidence type="ECO:0000256" key="1">
    <source>
        <dbReference type="ARBA" id="ARBA00010790"/>
    </source>
</evidence>
<keyword evidence="4" id="KW-0560">Oxidoreductase</keyword>
<dbReference type="InterPro" id="IPR007867">
    <property type="entry name" value="GMC_OxRtase_C"/>
</dbReference>
<dbReference type="Proteomes" id="UP000199118">
    <property type="component" value="Unassembled WGS sequence"/>
</dbReference>
<feature type="domain" description="Glucose-methanol-choline oxidoreductase N-terminal" evidence="5">
    <location>
        <begin position="232"/>
        <end position="342"/>
    </location>
</feature>
<dbReference type="PANTHER" id="PTHR46056">
    <property type="entry name" value="LONG-CHAIN-ALCOHOL OXIDASE"/>
    <property type="match status" value="1"/>
</dbReference>
<name>A0A1H3DUV7_9RHOB</name>
<dbReference type="InterPro" id="IPR000172">
    <property type="entry name" value="GMC_OxRdtase_N"/>
</dbReference>
<evidence type="ECO:0000313" key="8">
    <source>
        <dbReference type="Proteomes" id="UP000199118"/>
    </source>
</evidence>
<dbReference type="GO" id="GO:0016614">
    <property type="term" value="F:oxidoreductase activity, acting on CH-OH group of donors"/>
    <property type="evidence" value="ECO:0007669"/>
    <property type="project" value="InterPro"/>
</dbReference>
<feature type="domain" description="Glucose-methanol-choline oxidoreductase C-terminal" evidence="6">
    <location>
        <begin position="444"/>
        <end position="564"/>
    </location>
</feature>
<reference evidence="7 8" key="1">
    <citation type="submission" date="2016-10" db="EMBL/GenBank/DDBJ databases">
        <authorList>
            <person name="de Groot N.N."/>
        </authorList>
    </citation>
    <scope>NUCLEOTIDE SEQUENCE [LARGE SCALE GENOMIC DNA]</scope>
    <source>
        <strain evidence="7 8">DSM 17890</strain>
    </source>
</reference>
<sequence length="586" mass="64719">MVTRLPPVDAVMVGFGWTGAIMAQELTDAGLDVLALERGGWRDTPTDFPTTHAQDELRYYWRHEGFQAENRATVTLRNKEGQTARPMRRWGSFLPGTGVGGSGVHWNGITYRFLPSDFRTRSHNEERYGPLPEDMTVQDWPVSYDELEPHYDRFEKLCGVGGVAGNVNGEIRPGGNPFEGPRSDDYPNPPMHMTFAQHRFREAAEGLGLNPFPVPSANMSRAYTNPLGCQLAPCTYCGFCEKYGCGNYSKASAQTTILPVLMRKPNFRLRTEAEVLRVERSRDGGRATGVTFIDALGEEFFQPAEMVFLCAYPLENVRLMLLSGIGEPYDPATGRGQLGRNYCYQVMSGADVFYEDEHVNGFVGAGALGMVVDDYNGDNFDHSGLGFIHGGYISCTTTNARPIESHPTPEGTPKWGAAFKAAVKENFLKKTSVGVHGGSMAWRSNRLDLDPTYKDHLGRPILRMTYDFTPQDLAMSSYVTDKAMRIAEGMGGKTVNRNKRDAPYDSMPYQTTHNTGGTIMGASPGDSVVNRYLQSWDVSNLFLMGAGAFPQNAGYNPTDTVGALTYWSARHIVADYLRNPGPMVQA</sequence>
<dbReference type="Pfam" id="PF05199">
    <property type="entry name" value="GMC_oxred_C"/>
    <property type="match status" value="1"/>
</dbReference>
<keyword evidence="8" id="KW-1185">Reference proteome</keyword>
<keyword evidence="2" id="KW-0285">Flavoprotein</keyword>
<dbReference type="EMBL" id="FNMZ01000008">
    <property type="protein sequence ID" value="SDX69399.1"/>
    <property type="molecule type" value="Genomic_DNA"/>
</dbReference>
<dbReference type="InterPro" id="IPR036188">
    <property type="entry name" value="FAD/NAD-bd_sf"/>
</dbReference>
<comment type="similarity">
    <text evidence="1">Belongs to the GMC oxidoreductase family.</text>
</comment>
<evidence type="ECO:0000259" key="6">
    <source>
        <dbReference type="Pfam" id="PF05199"/>
    </source>
</evidence>
<accession>A0A1H3DUV7</accession>
<dbReference type="STRING" id="356660.SAMN05444336_108130"/>
<protein>
    <submittedName>
        <fullName evidence="7">Gluconate 2-dehydrogenase alpha chain</fullName>
    </submittedName>
</protein>
<dbReference type="Pfam" id="PF00732">
    <property type="entry name" value="GMC_oxred_N"/>
    <property type="match status" value="1"/>
</dbReference>
<gene>
    <name evidence="7" type="ORF">SAMN05444336_108130</name>
</gene>
<dbReference type="AlphaFoldDB" id="A0A1H3DUV7"/>
<dbReference type="RefSeq" id="WP_092684260.1">
    <property type="nucleotide sequence ID" value="NZ_FNMZ01000008.1"/>
</dbReference>
<dbReference type="OrthoDB" id="9798604at2"/>
<keyword evidence="3" id="KW-0274">FAD</keyword>
<dbReference type="SUPFAM" id="SSF51905">
    <property type="entry name" value="FAD/NAD(P)-binding domain"/>
    <property type="match status" value="1"/>
</dbReference>